<feature type="region of interest" description="Disordered" evidence="1">
    <location>
        <begin position="102"/>
        <end position="129"/>
    </location>
</feature>
<dbReference type="RefSeq" id="XP_067756201.1">
    <property type="nucleotide sequence ID" value="XM_067899411.1"/>
</dbReference>
<organism evidence="3 4">
    <name type="scientific">Porcisia hertigi</name>
    <dbReference type="NCBI Taxonomy" id="2761500"/>
    <lineage>
        <taxon>Eukaryota</taxon>
        <taxon>Discoba</taxon>
        <taxon>Euglenozoa</taxon>
        <taxon>Kinetoplastea</taxon>
        <taxon>Metakinetoplastina</taxon>
        <taxon>Trypanosomatida</taxon>
        <taxon>Trypanosomatidae</taxon>
        <taxon>Leishmaniinae</taxon>
        <taxon>Porcisia</taxon>
    </lineage>
</organism>
<dbReference type="InterPro" id="IPR011993">
    <property type="entry name" value="PH-like_dom_sf"/>
</dbReference>
<evidence type="ECO:0000313" key="3">
    <source>
        <dbReference type="EMBL" id="KAG5501578.1"/>
    </source>
</evidence>
<dbReference type="Proteomes" id="UP000674318">
    <property type="component" value="Unassembled WGS sequence"/>
</dbReference>
<dbReference type="AlphaFoldDB" id="A0A836LHA3"/>
<accession>A0A836LHA3</accession>
<feature type="compositionally biased region" description="Polar residues" evidence="1">
    <location>
        <begin position="366"/>
        <end position="384"/>
    </location>
</feature>
<evidence type="ECO:0000313" key="4">
    <source>
        <dbReference type="Proteomes" id="UP000674318"/>
    </source>
</evidence>
<dbReference type="InterPro" id="IPR001849">
    <property type="entry name" value="PH_domain"/>
</dbReference>
<reference evidence="3 4" key="1">
    <citation type="submission" date="2021-02" db="EMBL/GenBank/DDBJ databases">
        <title>Porcisia hertigi Genome sequencing and assembly.</title>
        <authorList>
            <person name="Almutairi H."/>
            <person name="Gatherer D."/>
        </authorList>
    </citation>
    <scope>NUCLEOTIDE SEQUENCE [LARGE SCALE GENOMIC DNA]</scope>
    <source>
        <strain evidence="3 4">C119</strain>
    </source>
</reference>
<dbReference type="GO" id="GO:0005543">
    <property type="term" value="F:phospholipid binding"/>
    <property type="evidence" value="ECO:0007669"/>
    <property type="project" value="InterPro"/>
</dbReference>
<dbReference type="GO" id="GO:0032065">
    <property type="term" value="P:maintenance of protein location in cell cortex"/>
    <property type="evidence" value="ECO:0007669"/>
    <property type="project" value="InterPro"/>
</dbReference>
<name>A0A836LHA3_9TRYP</name>
<comment type="caution">
    <text evidence="3">The sequence shown here is derived from an EMBL/GenBank/DDBJ whole genome shotgun (WGS) entry which is preliminary data.</text>
</comment>
<feature type="compositionally biased region" description="Basic residues" evidence="1">
    <location>
        <begin position="298"/>
        <end position="308"/>
    </location>
</feature>
<feature type="compositionally biased region" description="Basic and acidic residues" evidence="1">
    <location>
        <begin position="279"/>
        <end position="297"/>
    </location>
</feature>
<dbReference type="Gene3D" id="2.30.29.30">
    <property type="entry name" value="Pleckstrin-homology domain (PH domain)/Phosphotyrosine-binding domain (PTB)"/>
    <property type="match status" value="1"/>
</dbReference>
<proteinExistence type="predicted"/>
<dbReference type="InterPro" id="IPR024774">
    <property type="entry name" value="PH_dom-Mcp5-type"/>
</dbReference>
<dbReference type="KEGG" id="phet:94289488"/>
<dbReference type="OrthoDB" id="258005at2759"/>
<evidence type="ECO:0000256" key="1">
    <source>
        <dbReference type="SAM" id="MobiDB-lite"/>
    </source>
</evidence>
<feature type="compositionally biased region" description="Basic residues" evidence="1">
    <location>
        <begin position="319"/>
        <end position="335"/>
    </location>
</feature>
<dbReference type="SUPFAM" id="SSF50729">
    <property type="entry name" value="PH domain-like"/>
    <property type="match status" value="1"/>
</dbReference>
<evidence type="ECO:0000259" key="2">
    <source>
        <dbReference type="SMART" id="SM00233"/>
    </source>
</evidence>
<feature type="compositionally biased region" description="Basic residues" evidence="1">
    <location>
        <begin position="248"/>
        <end position="259"/>
    </location>
</feature>
<sequence>MDSVHEAHLSRILKARRRRGVLGAFCEPVPAPSSRDYANGVILQSLLTPPLQRRGSSAGTQTAATVSTGRAATAAPPLTSPSSNLTLDGGVCFQSPGRVPSLAYSTPNSASRRRTRLGRSPVSASSPSGWLSGAQGSAHFIAPLPSPLYVRLPRSLPRGPLGSQSLANTAPWGRRGRFSHSSPFVAAPTGMNSRRSRITPMMRPLHTAWSQEHKSCFSRWGDESATTPLMASLSHKTNGGRDDQHPSCLRRSRHHRRHGPQLYDDDDDNNDGESVSFSSERRRDSEHQKTSPRDTTRQRRGHSRRHREAVRSEGSAGSRKWRPGQRGRSQARHHGGAYAPPAVYMGPATLASSPSPSSREGRAQRYRSTSAELSQHSSRQPQRHVQTERKFTVGLPDTRSTIDLRTSLETLRSGDWFYKWTAKGDVVHRRWVWVDTKSYLLLWSSYETLRPHFHHRLPLDHIYRVTPRDLSGVGEDGFPKRYYVLSIETAKRVLLLATELRDKFNAWFEALNNVMVFLHYNGTTKDGLIPG</sequence>
<dbReference type="EMBL" id="JAFJZO010000027">
    <property type="protein sequence ID" value="KAG5501578.1"/>
    <property type="molecule type" value="Genomic_DNA"/>
</dbReference>
<feature type="compositionally biased region" description="Low complexity" evidence="1">
    <location>
        <begin position="72"/>
        <end position="82"/>
    </location>
</feature>
<feature type="compositionally biased region" description="Polar residues" evidence="1">
    <location>
        <begin position="54"/>
        <end position="70"/>
    </location>
</feature>
<protein>
    <recommendedName>
        <fullName evidence="2">PH domain-containing protein</fullName>
    </recommendedName>
</protein>
<gene>
    <name evidence="3" type="ORF">JKF63_03408</name>
</gene>
<feature type="region of interest" description="Disordered" evidence="1">
    <location>
        <begin position="51"/>
        <end position="82"/>
    </location>
</feature>
<dbReference type="SMART" id="SM00233">
    <property type="entry name" value="PH"/>
    <property type="match status" value="1"/>
</dbReference>
<keyword evidence="4" id="KW-1185">Reference proteome</keyword>
<dbReference type="GO" id="GO:0005938">
    <property type="term" value="C:cell cortex"/>
    <property type="evidence" value="ECO:0007669"/>
    <property type="project" value="InterPro"/>
</dbReference>
<feature type="domain" description="PH" evidence="2">
    <location>
        <begin position="411"/>
        <end position="518"/>
    </location>
</feature>
<dbReference type="GeneID" id="94289488"/>
<dbReference type="Pfam" id="PF12814">
    <property type="entry name" value="Mcp5_PH"/>
    <property type="match status" value="1"/>
</dbReference>
<feature type="region of interest" description="Disordered" evidence="1">
    <location>
        <begin position="232"/>
        <end position="387"/>
    </location>
</feature>